<dbReference type="GO" id="GO:0045926">
    <property type="term" value="P:negative regulation of growth"/>
    <property type="evidence" value="ECO:0007669"/>
    <property type="project" value="UniProtKB-ARBA"/>
</dbReference>
<keyword evidence="2 5" id="KW-0540">Nuclease</keyword>
<dbReference type="GO" id="GO:0090729">
    <property type="term" value="F:toxin activity"/>
    <property type="evidence" value="ECO:0007669"/>
    <property type="project" value="UniProtKB-KW"/>
</dbReference>
<dbReference type="STRING" id="440168.SAMN04487974_11610"/>
<keyword evidence="5" id="KW-0460">Magnesium</keyword>
<dbReference type="GO" id="GO:0016788">
    <property type="term" value="F:hydrolase activity, acting on ester bonds"/>
    <property type="evidence" value="ECO:0007669"/>
    <property type="project" value="InterPro"/>
</dbReference>
<proteinExistence type="inferred from homology"/>
<dbReference type="InterPro" id="IPR006226">
    <property type="entry name" value="Mtu_PIN"/>
</dbReference>
<dbReference type="OrthoDB" id="333798at2"/>
<feature type="domain" description="PIN" evidence="6">
    <location>
        <begin position="4"/>
        <end position="130"/>
    </location>
</feature>
<name>A0A1G7YVY2_9HYPH</name>
<keyword evidence="8" id="KW-1185">Reference proteome</keyword>
<evidence type="ECO:0000313" key="8">
    <source>
        <dbReference type="Proteomes" id="UP000199495"/>
    </source>
</evidence>
<dbReference type="SUPFAM" id="SSF88723">
    <property type="entry name" value="PIN domain-like"/>
    <property type="match status" value="1"/>
</dbReference>
<keyword evidence="1 5" id="KW-1277">Toxin-antitoxin system</keyword>
<evidence type="ECO:0000256" key="2">
    <source>
        <dbReference type="ARBA" id="ARBA00022722"/>
    </source>
</evidence>
<keyword evidence="3 5" id="KW-0479">Metal-binding</keyword>
<dbReference type="GO" id="GO:0004540">
    <property type="term" value="F:RNA nuclease activity"/>
    <property type="evidence" value="ECO:0007669"/>
    <property type="project" value="InterPro"/>
</dbReference>
<evidence type="ECO:0000256" key="4">
    <source>
        <dbReference type="ARBA" id="ARBA00022801"/>
    </source>
</evidence>
<sequence>MTFLLDVNVLIALIDPAHVAHDAAHAWFGEAGALDWATCPLTENGVIRIVGNPKYPNSPGSPAVVAEIVSTLRNLPGHTFWPDDLSLVGSEDVDAARIVNPAHVTDTYLLALAKSRHGQLATFDRKLPTAAVRKGAEALFLIPSS</sequence>
<evidence type="ECO:0000259" key="6">
    <source>
        <dbReference type="Pfam" id="PF01850"/>
    </source>
</evidence>
<dbReference type="InterPro" id="IPR002716">
    <property type="entry name" value="PIN_dom"/>
</dbReference>
<dbReference type="GO" id="GO:0000287">
    <property type="term" value="F:magnesium ion binding"/>
    <property type="evidence" value="ECO:0007669"/>
    <property type="project" value="UniProtKB-UniRule"/>
</dbReference>
<dbReference type="RefSeq" id="WP_090598220.1">
    <property type="nucleotide sequence ID" value="NZ_FNCS01000016.1"/>
</dbReference>
<evidence type="ECO:0000313" key="7">
    <source>
        <dbReference type="EMBL" id="SDH00515.1"/>
    </source>
</evidence>
<keyword evidence="4 5" id="KW-0378">Hydrolase</keyword>
<reference evidence="7 8" key="1">
    <citation type="submission" date="2016-10" db="EMBL/GenBank/DDBJ databases">
        <authorList>
            <person name="de Groot N.N."/>
        </authorList>
    </citation>
    <scope>NUCLEOTIDE SEQUENCE [LARGE SCALE GENOMIC DNA]</scope>
    <source>
        <strain evidence="7 8">CGMCC 1.10267</strain>
    </source>
</reference>
<accession>A0A1G7YVY2</accession>
<protein>
    <recommendedName>
        <fullName evidence="5">Ribonuclease VapC</fullName>
        <shortName evidence="5">RNase VapC</shortName>
        <ecNumber evidence="5">3.1.-.-</ecNumber>
    </recommendedName>
    <alternativeName>
        <fullName evidence="5">Toxin VapC</fullName>
    </alternativeName>
</protein>
<evidence type="ECO:0000256" key="1">
    <source>
        <dbReference type="ARBA" id="ARBA00022649"/>
    </source>
</evidence>
<dbReference type="InterPro" id="IPR029060">
    <property type="entry name" value="PIN-like_dom_sf"/>
</dbReference>
<dbReference type="Proteomes" id="UP000199495">
    <property type="component" value="Unassembled WGS sequence"/>
</dbReference>
<comment type="cofactor">
    <cofactor evidence="5">
        <name>Mg(2+)</name>
        <dbReference type="ChEBI" id="CHEBI:18420"/>
    </cofactor>
</comment>
<dbReference type="AlphaFoldDB" id="A0A1G7YVY2"/>
<dbReference type="Gene3D" id="3.40.50.1010">
    <property type="entry name" value="5'-nuclease"/>
    <property type="match status" value="1"/>
</dbReference>
<comment type="similarity">
    <text evidence="5">Belongs to the PINc/VapC protein family.</text>
</comment>
<dbReference type="EC" id="3.1.-.-" evidence="5"/>
<dbReference type="EMBL" id="FNCS01000016">
    <property type="protein sequence ID" value="SDH00515.1"/>
    <property type="molecule type" value="Genomic_DNA"/>
</dbReference>
<dbReference type="Pfam" id="PF01850">
    <property type="entry name" value="PIN"/>
    <property type="match status" value="1"/>
</dbReference>
<feature type="binding site" evidence="5">
    <location>
        <position position="6"/>
    </location>
    <ligand>
        <name>Mg(2+)</name>
        <dbReference type="ChEBI" id="CHEBI:18420"/>
    </ligand>
</feature>
<organism evidence="7 8">
    <name type="scientific">Pelagibacterium luteolum</name>
    <dbReference type="NCBI Taxonomy" id="440168"/>
    <lineage>
        <taxon>Bacteria</taxon>
        <taxon>Pseudomonadati</taxon>
        <taxon>Pseudomonadota</taxon>
        <taxon>Alphaproteobacteria</taxon>
        <taxon>Hyphomicrobiales</taxon>
        <taxon>Devosiaceae</taxon>
        <taxon>Pelagibacterium</taxon>
    </lineage>
</organism>
<gene>
    <name evidence="5" type="primary">vapC</name>
    <name evidence="7" type="ORF">SAMN04487974_11610</name>
</gene>
<keyword evidence="5" id="KW-0800">Toxin</keyword>
<feature type="binding site" evidence="5">
    <location>
        <position position="106"/>
    </location>
    <ligand>
        <name>Mg(2+)</name>
        <dbReference type="ChEBI" id="CHEBI:18420"/>
    </ligand>
</feature>
<evidence type="ECO:0000256" key="3">
    <source>
        <dbReference type="ARBA" id="ARBA00022723"/>
    </source>
</evidence>
<evidence type="ECO:0000256" key="5">
    <source>
        <dbReference type="HAMAP-Rule" id="MF_00265"/>
    </source>
</evidence>
<comment type="function">
    <text evidence="5">Toxic component of a toxin-antitoxin (TA) system. An RNase.</text>
</comment>
<dbReference type="NCBIfam" id="TIGR00028">
    <property type="entry name" value="Mtu_PIN_fam"/>
    <property type="match status" value="1"/>
</dbReference>
<dbReference type="HAMAP" id="MF_00265">
    <property type="entry name" value="VapC_Nob1"/>
    <property type="match status" value="1"/>
</dbReference>
<dbReference type="InterPro" id="IPR022907">
    <property type="entry name" value="VapC_family"/>
</dbReference>